<feature type="domain" description="EF-1-gamma C-terminal" evidence="3">
    <location>
        <begin position="66"/>
        <end position="116"/>
    </location>
</feature>
<evidence type="ECO:0000256" key="2">
    <source>
        <dbReference type="SAM" id="MobiDB-lite"/>
    </source>
</evidence>
<dbReference type="InterPro" id="IPR050802">
    <property type="entry name" value="EF-GSTs"/>
</dbReference>
<proteinExistence type="predicted"/>
<sequence>MKLCDKMAQYDAKKFAELQPKKETPKKEKPPKEPKKEKEEKKQPPAPAPEEEMDEADQALAAEPKSKDPYAHLPKSLFSNEDTLTVALPYFWEHFDKEGWSIWYSEYRFPDELTHS</sequence>
<evidence type="ECO:0000313" key="4">
    <source>
        <dbReference type="EMBL" id="CAH2275501.1"/>
    </source>
</evidence>
<dbReference type="GO" id="GO:0005737">
    <property type="term" value="C:cytoplasm"/>
    <property type="evidence" value="ECO:0007669"/>
    <property type="project" value="TreeGrafter"/>
</dbReference>
<dbReference type="GO" id="GO:0003746">
    <property type="term" value="F:translation elongation factor activity"/>
    <property type="evidence" value="ECO:0007669"/>
    <property type="project" value="UniProtKB-UniRule"/>
</dbReference>
<evidence type="ECO:0000256" key="1">
    <source>
        <dbReference type="PROSITE-ProRule" id="PRU00519"/>
    </source>
</evidence>
<dbReference type="Proteomes" id="UP001295444">
    <property type="component" value="Chromosome 03"/>
</dbReference>
<accession>A0AAD1RP59</accession>
<dbReference type="Gene3D" id="3.30.70.1010">
    <property type="entry name" value="Translation elongation factor EF1B, gamma chain, conserved domain"/>
    <property type="match status" value="1"/>
</dbReference>
<dbReference type="InterPro" id="IPR036433">
    <property type="entry name" value="EF1B_G_C_sf"/>
</dbReference>
<reference evidence="4" key="1">
    <citation type="submission" date="2022-03" db="EMBL/GenBank/DDBJ databases">
        <authorList>
            <person name="Alioto T."/>
            <person name="Alioto T."/>
            <person name="Gomez Garrido J."/>
        </authorList>
    </citation>
    <scope>NUCLEOTIDE SEQUENCE</scope>
</reference>
<dbReference type="Pfam" id="PF00647">
    <property type="entry name" value="EF1G"/>
    <property type="match status" value="1"/>
</dbReference>
<dbReference type="InterPro" id="IPR001662">
    <property type="entry name" value="EF1B_G_C"/>
</dbReference>
<dbReference type="SUPFAM" id="SSF89942">
    <property type="entry name" value="eEF1-gamma domain"/>
    <property type="match status" value="1"/>
</dbReference>
<dbReference type="PROSITE" id="PS50040">
    <property type="entry name" value="EF1G_C"/>
    <property type="match status" value="1"/>
</dbReference>
<dbReference type="EMBL" id="OW240914">
    <property type="protein sequence ID" value="CAH2275501.1"/>
    <property type="molecule type" value="Genomic_DNA"/>
</dbReference>
<organism evidence="4 5">
    <name type="scientific">Pelobates cultripes</name>
    <name type="common">Western spadefoot toad</name>
    <dbReference type="NCBI Taxonomy" id="61616"/>
    <lineage>
        <taxon>Eukaryota</taxon>
        <taxon>Metazoa</taxon>
        <taxon>Chordata</taxon>
        <taxon>Craniata</taxon>
        <taxon>Vertebrata</taxon>
        <taxon>Euteleostomi</taxon>
        <taxon>Amphibia</taxon>
        <taxon>Batrachia</taxon>
        <taxon>Anura</taxon>
        <taxon>Pelobatoidea</taxon>
        <taxon>Pelobatidae</taxon>
        <taxon>Pelobates</taxon>
    </lineage>
</organism>
<gene>
    <name evidence="4" type="ORF">PECUL_23A020994</name>
</gene>
<keyword evidence="1 4" id="KW-0251">Elongation factor</keyword>
<feature type="compositionally biased region" description="Basic and acidic residues" evidence="2">
    <location>
        <begin position="14"/>
        <end position="43"/>
    </location>
</feature>
<dbReference type="PANTHER" id="PTHR43986">
    <property type="entry name" value="ELONGATION FACTOR 1-GAMMA"/>
    <property type="match status" value="1"/>
</dbReference>
<dbReference type="PANTHER" id="PTHR43986:SF1">
    <property type="entry name" value="ELONGATION FACTOR 1-GAMMA"/>
    <property type="match status" value="1"/>
</dbReference>
<dbReference type="AlphaFoldDB" id="A0AAD1RP59"/>
<keyword evidence="1" id="KW-0648">Protein biosynthesis</keyword>
<evidence type="ECO:0000313" key="5">
    <source>
        <dbReference type="Proteomes" id="UP001295444"/>
    </source>
</evidence>
<feature type="region of interest" description="Disordered" evidence="2">
    <location>
        <begin position="14"/>
        <end position="74"/>
    </location>
</feature>
<name>A0AAD1RP59_PELCU</name>
<dbReference type="SMART" id="SM01183">
    <property type="entry name" value="EF1G"/>
    <property type="match status" value="1"/>
</dbReference>
<dbReference type="GO" id="GO:0005634">
    <property type="term" value="C:nucleus"/>
    <property type="evidence" value="ECO:0007669"/>
    <property type="project" value="TreeGrafter"/>
</dbReference>
<keyword evidence="5" id="KW-1185">Reference proteome</keyword>
<evidence type="ECO:0000259" key="3">
    <source>
        <dbReference type="PROSITE" id="PS50040"/>
    </source>
</evidence>
<protein>
    <submittedName>
        <fullName evidence="4">Eukaryotic translation elongation factor 1 gamma</fullName>
    </submittedName>
</protein>